<dbReference type="InterPro" id="IPR029063">
    <property type="entry name" value="SAM-dependent_MTases_sf"/>
</dbReference>
<name>A0A9W7LBN7_9STRA</name>
<proteinExistence type="predicted"/>
<sequence>MRENLLAKAARDCELVASSETMAIIHKPAGVGTELSDALPLILARSNTKNSGPSILLPVVKAAHGLVLVNLHKERFQEVLHQSVVTTFVVVSVCDDVKAEEKGPPGSFSIYNCEVLDVHASNTDGLLFTLLLTYSRSLLDLSTHNPSPVKELMRALSDVGFPALGSSGVCAKRRCSGGRGLFVSVTGIECEDGLRAKVKPPIKFKTMVEREKKFAKPSEGDSVTGIKTFCGIDFRVTKDVMDPCTSSAVLVSRATALLSQTKNPVILDAGTGSGNLILSLLSALPSATGIGVDVSKAALQVAKQNAIQLKLESRLKLFEGKFDSLRDATKEWVDCVICNPPYHLSRRKDSGPSQHSRLNDPALALFGTGEDGLGCYRELGKGLPGVVKSGGFVVVEVPSKAAARVFDEAMRSNFEDVWKEGHEEILSQGYLRGVVYQKRGTEMG</sequence>
<dbReference type="GO" id="GO:0003676">
    <property type="term" value="F:nucleic acid binding"/>
    <property type="evidence" value="ECO:0007669"/>
    <property type="project" value="InterPro"/>
</dbReference>
<accession>A0A9W7LBN7</accession>
<reference evidence="3" key="1">
    <citation type="journal article" date="2023" name="Commun. Biol.">
        <title>Genome analysis of Parmales, the sister group of diatoms, reveals the evolutionary specialization of diatoms from phago-mixotrophs to photoautotrophs.</title>
        <authorList>
            <person name="Ban H."/>
            <person name="Sato S."/>
            <person name="Yoshikawa S."/>
            <person name="Yamada K."/>
            <person name="Nakamura Y."/>
            <person name="Ichinomiya M."/>
            <person name="Sato N."/>
            <person name="Blanc-Mathieu R."/>
            <person name="Endo H."/>
            <person name="Kuwata A."/>
            <person name="Ogata H."/>
        </authorList>
    </citation>
    <scope>NUCLEOTIDE SEQUENCE [LARGE SCALE GENOMIC DNA]</scope>
</reference>
<dbReference type="OrthoDB" id="269872at2759"/>
<dbReference type="AlphaFoldDB" id="A0A9W7LBN7"/>
<evidence type="ECO:0000259" key="1">
    <source>
        <dbReference type="Pfam" id="PF13847"/>
    </source>
</evidence>
<dbReference type="SUPFAM" id="SSF53335">
    <property type="entry name" value="S-adenosyl-L-methionine-dependent methyltransferases"/>
    <property type="match status" value="1"/>
</dbReference>
<protein>
    <recommendedName>
        <fullName evidence="1">Methyltransferase domain-containing protein</fullName>
    </recommendedName>
</protein>
<comment type="caution">
    <text evidence="2">The sequence shown here is derived from an EMBL/GenBank/DDBJ whole genome shotgun (WGS) entry which is preliminary data.</text>
</comment>
<organism evidence="2 3">
    <name type="scientific">Triparma columacea</name>
    <dbReference type="NCBI Taxonomy" id="722753"/>
    <lineage>
        <taxon>Eukaryota</taxon>
        <taxon>Sar</taxon>
        <taxon>Stramenopiles</taxon>
        <taxon>Ochrophyta</taxon>
        <taxon>Bolidophyceae</taxon>
        <taxon>Parmales</taxon>
        <taxon>Triparmaceae</taxon>
        <taxon>Triparma</taxon>
    </lineage>
</organism>
<dbReference type="Pfam" id="PF13847">
    <property type="entry name" value="Methyltransf_31"/>
    <property type="match status" value="1"/>
</dbReference>
<dbReference type="PROSITE" id="PS00092">
    <property type="entry name" value="N6_MTASE"/>
    <property type="match status" value="1"/>
</dbReference>
<dbReference type="GO" id="GO:0008168">
    <property type="term" value="F:methyltransferase activity"/>
    <property type="evidence" value="ECO:0007669"/>
    <property type="project" value="InterPro"/>
</dbReference>
<dbReference type="PANTHER" id="PTHR18895:SF74">
    <property type="entry name" value="MTRF1L RELEASE FACTOR GLUTAMINE METHYLTRANSFERASE"/>
    <property type="match status" value="1"/>
</dbReference>
<dbReference type="GO" id="GO:0032259">
    <property type="term" value="P:methylation"/>
    <property type="evidence" value="ECO:0007669"/>
    <property type="project" value="InterPro"/>
</dbReference>
<dbReference type="Proteomes" id="UP001165065">
    <property type="component" value="Unassembled WGS sequence"/>
</dbReference>
<dbReference type="PANTHER" id="PTHR18895">
    <property type="entry name" value="HEMK METHYLTRANSFERASE"/>
    <property type="match status" value="1"/>
</dbReference>
<dbReference type="EMBL" id="BRYA01000202">
    <property type="protein sequence ID" value="GMI43891.1"/>
    <property type="molecule type" value="Genomic_DNA"/>
</dbReference>
<keyword evidence="3" id="KW-1185">Reference proteome</keyword>
<evidence type="ECO:0000313" key="3">
    <source>
        <dbReference type="Proteomes" id="UP001165065"/>
    </source>
</evidence>
<evidence type="ECO:0000313" key="2">
    <source>
        <dbReference type="EMBL" id="GMI43891.1"/>
    </source>
</evidence>
<dbReference type="Gene3D" id="3.40.50.150">
    <property type="entry name" value="Vaccinia Virus protein VP39"/>
    <property type="match status" value="1"/>
</dbReference>
<gene>
    <name evidence="2" type="ORF">TrCOL_g9134</name>
</gene>
<dbReference type="CDD" id="cd02440">
    <property type="entry name" value="AdoMet_MTases"/>
    <property type="match status" value="1"/>
</dbReference>
<dbReference type="InterPro" id="IPR002052">
    <property type="entry name" value="DNA_methylase_N6_adenine_CS"/>
</dbReference>
<dbReference type="InterPro" id="IPR025714">
    <property type="entry name" value="Methyltranfer_dom"/>
</dbReference>
<dbReference type="InterPro" id="IPR050320">
    <property type="entry name" value="N5-glutamine_MTase"/>
</dbReference>
<feature type="domain" description="Methyltransferase" evidence="1">
    <location>
        <begin position="262"/>
        <end position="350"/>
    </location>
</feature>